<keyword evidence="3" id="KW-1185">Reference proteome</keyword>
<dbReference type="Proteomes" id="UP000199397">
    <property type="component" value="Unassembled WGS sequence"/>
</dbReference>
<evidence type="ECO:0000259" key="1">
    <source>
        <dbReference type="PROSITE" id="PS51465"/>
    </source>
</evidence>
<proteinExistence type="predicted"/>
<name>A0A1H3XCB4_9GAMM</name>
<feature type="domain" description="Kazal-like" evidence="1">
    <location>
        <begin position="33"/>
        <end position="92"/>
    </location>
</feature>
<protein>
    <recommendedName>
        <fullName evidence="1">Kazal-like domain-containing protein</fullName>
    </recommendedName>
</protein>
<reference evidence="2 3" key="1">
    <citation type="submission" date="2016-10" db="EMBL/GenBank/DDBJ databases">
        <authorList>
            <person name="de Groot N.N."/>
        </authorList>
    </citation>
    <scope>NUCLEOTIDE SEQUENCE [LARGE SCALE GENOMIC DNA]</scope>
    <source>
        <strain evidence="2 3">DSM 21228</strain>
    </source>
</reference>
<sequence length="92" mass="9628">MKSLGILLLGGVLLITALSGCSRSDAAEGMADTASFQPCREPRPEICYESFVPVCATLSRVNGQFSQPVTYANDCKACADPQVQGFVPGACP</sequence>
<evidence type="ECO:0000313" key="3">
    <source>
        <dbReference type="Proteomes" id="UP000199397"/>
    </source>
</evidence>
<dbReference type="PROSITE" id="PS51465">
    <property type="entry name" value="KAZAL_2"/>
    <property type="match status" value="1"/>
</dbReference>
<evidence type="ECO:0000313" key="2">
    <source>
        <dbReference type="EMBL" id="SDZ96188.1"/>
    </source>
</evidence>
<dbReference type="Gene3D" id="3.30.60.30">
    <property type="match status" value="1"/>
</dbReference>
<dbReference type="OrthoDB" id="5298703at2"/>
<organism evidence="2 3">
    <name type="scientific">Thiothrix caldifontis</name>
    <dbReference type="NCBI Taxonomy" id="525918"/>
    <lineage>
        <taxon>Bacteria</taxon>
        <taxon>Pseudomonadati</taxon>
        <taxon>Pseudomonadota</taxon>
        <taxon>Gammaproteobacteria</taxon>
        <taxon>Thiotrichales</taxon>
        <taxon>Thiotrichaceae</taxon>
        <taxon>Thiothrix</taxon>
    </lineage>
</organism>
<dbReference type="EMBL" id="FNQP01000003">
    <property type="protein sequence ID" value="SDZ96188.1"/>
    <property type="molecule type" value="Genomic_DNA"/>
</dbReference>
<dbReference type="InterPro" id="IPR002350">
    <property type="entry name" value="Kazal_dom"/>
</dbReference>
<dbReference type="AlphaFoldDB" id="A0A1H3XCB4"/>
<dbReference type="PROSITE" id="PS51257">
    <property type="entry name" value="PROKAR_LIPOPROTEIN"/>
    <property type="match status" value="1"/>
</dbReference>
<accession>A0A1H3XCB4</accession>
<gene>
    <name evidence="2" type="ORF">SAMN05660964_00630</name>
</gene>
<dbReference type="RefSeq" id="WP_139282115.1">
    <property type="nucleotide sequence ID" value="NZ_FNQP01000003.1"/>
</dbReference>
<dbReference type="STRING" id="525918.SAMN05660964_00630"/>